<dbReference type="Proteomes" id="UP000288812">
    <property type="component" value="Unassembled WGS sequence"/>
</dbReference>
<evidence type="ECO:0008006" key="5">
    <source>
        <dbReference type="Google" id="ProtNLM"/>
    </source>
</evidence>
<protein>
    <recommendedName>
        <fullName evidence="5">Type II toxin-antitoxin system PemK/MazF family toxin</fullName>
    </recommendedName>
</protein>
<keyword evidence="2" id="KW-1277">Toxin-antitoxin system</keyword>
<keyword evidence="4" id="KW-1185">Reference proteome</keyword>
<gene>
    <name evidence="3" type="ORF">EF514_04585</name>
</gene>
<reference evidence="3 4" key="1">
    <citation type="submission" date="2018-11" db="EMBL/GenBank/DDBJ databases">
        <title>Genome sequencing and assembly of Anaerosphaera sp. nov., GS7-6-2.</title>
        <authorList>
            <person name="Rettenmaier R."/>
            <person name="Liebl W."/>
            <person name="Zverlov V."/>
        </authorList>
    </citation>
    <scope>NUCLEOTIDE SEQUENCE [LARGE SCALE GENOMIC DNA]</scope>
    <source>
        <strain evidence="3 4">GS7-6-2</strain>
    </source>
</reference>
<evidence type="ECO:0000256" key="1">
    <source>
        <dbReference type="ARBA" id="ARBA00007521"/>
    </source>
</evidence>
<accession>A0A437S7P6</accession>
<dbReference type="InterPro" id="IPR003477">
    <property type="entry name" value="PemK-like"/>
</dbReference>
<evidence type="ECO:0000313" key="3">
    <source>
        <dbReference type="EMBL" id="RVU54867.1"/>
    </source>
</evidence>
<dbReference type="Pfam" id="PF02452">
    <property type="entry name" value="PemK_toxin"/>
    <property type="match status" value="1"/>
</dbReference>
<evidence type="ECO:0000256" key="2">
    <source>
        <dbReference type="ARBA" id="ARBA00022649"/>
    </source>
</evidence>
<name>A0A437S7P6_9FIRM</name>
<evidence type="ECO:0000313" key="4">
    <source>
        <dbReference type="Proteomes" id="UP000288812"/>
    </source>
</evidence>
<dbReference type="InterPro" id="IPR011067">
    <property type="entry name" value="Plasmid_toxin/cell-grow_inhib"/>
</dbReference>
<dbReference type="EMBL" id="RLIH01000005">
    <property type="protein sequence ID" value="RVU54867.1"/>
    <property type="molecule type" value="Genomic_DNA"/>
</dbReference>
<organism evidence="3 4">
    <name type="scientific">Anaerosphaera multitolerans</name>
    <dbReference type="NCBI Taxonomy" id="2487351"/>
    <lineage>
        <taxon>Bacteria</taxon>
        <taxon>Bacillati</taxon>
        <taxon>Bacillota</taxon>
        <taxon>Tissierellia</taxon>
        <taxon>Tissierellales</taxon>
        <taxon>Peptoniphilaceae</taxon>
        <taxon>Anaerosphaera</taxon>
    </lineage>
</organism>
<dbReference type="Gene3D" id="2.30.30.110">
    <property type="match status" value="1"/>
</dbReference>
<sequence>MVIKINYKDKNNIEKFLIYRDKQISKLEMLIKEWTELENKYKQSVLLSYWLDDYESFLRNEDKFKKKKKYFTYKRGQVLFINFGYRIGHELSGNHYAVVITSTDSPFNGNITVVPLISKKNSTIRYNQVDLGNCIVESLSNKANTEKNSIAHKIENLTIFIDNTKPLFDKIDEILHSNQDDKIEYFNIILNEISPQIETYKEFFPSLKKIDFNTVSPISSLGLILKDELKYLILLIL</sequence>
<proteinExistence type="inferred from homology"/>
<dbReference type="AlphaFoldDB" id="A0A437S7P6"/>
<comment type="similarity">
    <text evidence="1">Belongs to the PemK/MazF family.</text>
</comment>
<comment type="caution">
    <text evidence="3">The sequence shown here is derived from an EMBL/GenBank/DDBJ whole genome shotgun (WGS) entry which is preliminary data.</text>
</comment>
<dbReference type="GO" id="GO:0003677">
    <property type="term" value="F:DNA binding"/>
    <property type="evidence" value="ECO:0007669"/>
    <property type="project" value="InterPro"/>
</dbReference>
<dbReference type="SUPFAM" id="SSF50118">
    <property type="entry name" value="Cell growth inhibitor/plasmid maintenance toxic component"/>
    <property type="match status" value="1"/>
</dbReference>